<organism evidence="1 2">
    <name type="scientific">Ceratodon purpureus</name>
    <name type="common">Fire moss</name>
    <name type="synonym">Dicranum purpureum</name>
    <dbReference type="NCBI Taxonomy" id="3225"/>
    <lineage>
        <taxon>Eukaryota</taxon>
        <taxon>Viridiplantae</taxon>
        <taxon>Streptophyta</taxon>
        <taxon>Embryophyta</taxon>
        <taxon>Bryophyta</taxon>
        <taxon>Bryophytina</taxon>
        <taxon>Bryopsida</taxon>
        <taxon>Dicranidae</taxon>
        <taxon>Pseudoditrichales</taxon>
        <taxon>Ditrichaceae</taxon>
        <taxon>Ceratodon</taxon>
    </lineage>
</organism>
<gene>
    <name evidence="1" type="ORF">KC19_11G074600</name>
</gene>
<comment type="caution">
    <text evidence="1">The sequence shown here is derived from an EMBL/GenBank/DDBJ whole genome shotgun (WGS) entry which is preliminary data.</text>
</comment>
<keyword evidence="2" id="KW-1185">Reference proteome</keyword>
<name>A0A8T0GHU4_CERPU</name>
<sequence length="56" mass="6358">MTMVVQERNMGRGYRAGSWQCRELASGLTGLVALRCGFLQSMCREDPLEVEQCSFR</sequence>
<protein>
    <submittedName>
        <fullName evidence="1">Uncharacterized protein</fullName>
    </submittedName>
</protein>
<evidence type="ECO:0000313" key="1">
    <source>
        <dbReference type="EMBL" id="KAG0556722.1"/>
    </source>
</evidence>
<proteinExistence type="predicted"/>
<reference evidence="1 2" key="1">
    <citation type="submission" date="2020-06" db="EMBL/GenBank/DDBJ databases">
        <title>WGS assembly of Ceratodon purpureus strain R40.</title>
        <authorList>
            <person name="Carey S.B."/>
            <person name="Jenkins J."/>
            <person name="Shu S."/>
            <person name="Lovell J.T."/>
            <person name="Sreedasyam A."/>
            <person name="Maumus F."/>
            <person name="Tiley G.P."/>
            <person name="Fernandez-Pozo N."/>
            <person name="Barry K."/>
            <person name="Chen C."/>
            <person name="Wang M."/>
            <person name="Lipzen A."/>
            <person name="Daum C."/>
            <person name="Saski C.A."/>
            <person name="Payton A.C."/>
            <person name="Mcbreen J.C."/>
            <person name="Conrad R.E."/>
            <person name="Kollar L.M."/>
            <person name="Olsson S."/>
            <person name="Huttunen S."/>
            <person name="Landis J.B."/>
            <person name="Wickett N.J."/>
            <person name="Johnson M.G."/>
            <person name="Rensing S.A."/>
            <person name="Grimwood J."/>
            <person name="Schmutz J."/>
            <person name="Mcdaniel S.F."/>
        </authorList>
    </citation>
    <scope>NUCLEOTIDE SEQUENCE [LARGE SCALE GENOMIC DNA]</scope>
    <source>
        <strain evidence="1 2">R40</strain>
    </source>
</reference>
<dbReference type="EMBL" id="CM026432">
    <property type="protein sequence ID" value="KAG0556722.1"/>
    <property type="molecule type" value="Genomic_DNA"/>
</dbReference>
<dbReference type="AlphaFoldDB" id="A0A8T0GHU4"/>
<evidence type="ECO:0000313" key="2">
    <source>
        <dbReference type="Proteomes" id="UP000822688"/>
    </source>
</evidence>
<accession>A0A8T0GHU4</accession>
<dbReference type="Proteomes" id="UP000822688">
    <property type="component" value="Chromosome 11"/>
</dbReference>